<gene>
    <name evidence="2" type="ORF">H9L15_06400</name>
</gene>
<evidence type="ECO:0000313" key="2">
    <source>
        <dbReference type="EMBL" id="QNP44149.1"/>
    </source>
</evidence>
<protein>
    <submittedName>
        <fullName evidence="2">Uncharacterized protein</fullName>
    </submittedName>
</protein>
<feature type="transmembrane region" description="Helical" evidence="1">
    <location>
        <begin position="12"/>
        <end position="33"/>
    </location>
</feature>
<organism evidence="2 3">
    <name type="scientific">Sphingomonas daechungensis</name>
    <dbReference type="NCBI Taxonomy" id="1176646"/>
    <lineage>
        <taxon>Bacteria</taxon>
        <taxon>Pseudomonadati</taxon>
        <taxon>Pseudomonadota</taxon>
        <taxon>Alphaproteobacteria</taxon>
        <taxon>Sphingomonadales</taxon>
        <taxon>Sphingomonadaceae</taxon>
        <taxon>Sphingomonas</taxon>
    </lineage>
</organism>
<keyword evidence="3" id="KW-1185">Reference proteome</keyword>
<dbReference type="Proteomes" id="UP000516134">
    <property type="component" value="Chromosome"/>
</dbReference>
<keyword evidence="1" id="KW-0472">Membrane</keyword>
<dbReference type="RefSeq" id="WP_187715570.1">
    <property type="nucleotide sequence ID" value="NZ_CP060780.1"/>
</dbReference>
<evidence type="ECO:0000256" key="1">
    <source>
        <dbReference type="SAM" id="Phobius"/>
    </source>
</evidence>
<keyword evidence="1" id="KW-0812">Transmembrane</keyword>
<accession>A0ABX6T2X7</accession>
<dbReference type="EMBL" id="CP060780">
    <property type="protein sequence ID" value="QNP44149.1"/>
    <property type="molecule type" value="Genomic_DNA"/>
</dbReference>
<proteinExistence type="predicted"/>
<evidence type="ECO:0000313" key="3">
    <source>
        <dbReference type="Proteomes" id="UP000516134"/>
    </source>
</evidence>
<feature type="transmembrane region" description="Helical" evidence="1">
    <location>
        <begin position="45"/>
        <end position="63"/>
    </location>
</feature>
<name>A0ABX6T2X7_9SPHN</name>
<sequence length="93" mass="9762">MGCRSGERRRLSSYAVTFGGGTAFGFLAFASYANRLPVCDALSPVWLSDALLGSALLLGLSMVEAKDWKLRFVLALGAGSSLLLSMPSCGRTA</sequence>
<reference evidence="2 3" key="1">
    <citation type="submission" date="2020-08" db="EMBL/GenBank/DDBJ databases">
        <title>Genome sequence of Sphingomonas daechungensis KACC 18115T.</title>
        <authorList>
            <person name="Hyun D.-W."/>
            <person name="Bae J.-W."/>
        </authorList>
    </citation>
    <scope>NUCLEOTIDE SEQUENCE [LARGE SCALE GENOMIC DNA]</scope>
    <source>
        <strain evidence="2 3">KACC 18115</strain>
    </source>
</reference>
<keyword evidence="1" id="KW-1133">Transmembrane helix</keyword>